<gene>
    <name evidence="8" type="ORF">ODI_01025</name>
    <name evidence="9" type="ORF">ODI_R4248</name>
</gene>
<evidence type="ECO:0000256" key="6">
    <source>
        <dbReference type="SAM" id="SignalP"/>
    </source>
</evidence>
<feature type="signal peptide" evidence="6">
    <location>
        <begin position="1"/>
        <end position="26"/>
    </location>
</feature>
<keyword evidence="10" id="KW-1185">Reference proteome</keyword>
<dbReference type="EMBL" id="LT907988">
    <property type="protein sequence ID" value="SOE52509.1"/>
    <property type="molecule type" value="Genomic_DNA"/>
</dbReference>
<evidence type="ECO:0000256" key="1">
    <source>
        <dbReference type="ARBA" id="ARBA00004196"/>
    </source>
</evidence>
<dbReference type="PANTHER" id="PTHR30532">
    <property type="entry name" value="IRON III DICITRATE-BINDING PERIPLASMIC PROTEIN"/>
    <property type="match status" value="1"/>
</dbReference>
<dbReference type="Proteomes" id="UP000078558">
    <property type="component" value="Chromosome I"/>
</dbReference>
<accession>A0A1C3K5U8</accession>
<keyword evidence="4" id="KW-0410">Iron transport</keyword>
<proteinExistence type="inferred from homology"/>
<evidence type="ECO:0000313" key="10">
    <source>
        <dbReference type="Proteomes" id="UP000078558"/>
    </source>
</evidence>
<dbReference type="GO" id="GO:0030288">
    <property type="term" value="C:outer membrane-bounded periplasmic space"/>
    <property type="evidence" value="ECO:0007669"/>
    <property type="project" value="TreeGrafter"/>
</dbReference>
<feature type="chain" id="PRO_5015062740" evidence="6">
    <location>
        <begin position="27"/>
        <end position="323"/>
    </location>
</feature>
<evidence type="ECO:0000259" key="7">
    <source>
        <dbReference type="PROSITE" id="PS50983"/>
    </source>
</evidence>
<keyword evidence="4" id="KW-0406">Ion transport</keyword>
<evidence type="ECO:0000313" key="8">
    <source>
        <dbReference type="EMBL" id="SBT26900.1"/>
    </source>
</evidence>
<protein>
    <submittedName>
        <fullName evidence="8">Ferrienterobactin-binding periplasmic protein FepB (TC 3.A.1.14.2)</fullName>
    </submittedName>
</protein>
<sequence>MQPGFHRARRRFLLSLAALGASPVLAPSRVLGASQPEGGWPRRFQNADGTVTELPAAPARILSTSVTATGTLLAIDAPVTASASAANGKFFSQWEATARERGVENIWPAGRVDLEAVYAVSPDLIVVSATGADSARDHLARLRAVAPTVVVDYGRQSWQELAHELGQATGLAAHAQRRITAFDRHVADIKGNLILPRGQVNLISYNGPGASNPIATRGGVHGQLLRALGFDVEAPDPRWHGTADPSSDFIWAAYEFLPELRAGTTFLLRTDDAGVAEMLRDPMLANMPSVRAGQVYALGPNAFRIDYYSATEVVDRIQRLFGR</sequence>
<keyword evidence="5 6" id="KW-0732">Signal</keyword>
<evidence type="ECO:0000256" key="2">
    <source>
        <dbReference type="ARBA" id="ARBA00008814"/>
    </source>
</evidence>
<dbReference type="EMBL" id="FLRC01000044">
    <property type="protein sequence ID" value="SBT26900.1"/>
    <property type="molecule type" value="Genomic_DNA"/>
</dbReference>
<comment type="similarity">
    <text evidence="2">Belongs to the bacterial solute-binding protein 8 family.</text>
</comment>
<reference evidence="9 10" key="2">
    <citation type="submission" date="2017-08" db="EMBL/GenBank/DDBJ databases">
        <authorList>
            <person name="de Groot N.N."/>
        </authorList>
    </citation>
    <scope>NUCLEOTIDE SEQUENCE [LARGE SCALE GENOMIC DNA]</scope>
    <source>
        <strain evidence="9">Orrdi1</strain>
    </source>
</reference>
<dbReference type="NCBIfam" id="NF008200">
    <property type="entry name" value="PRK10957.1"/>
    <property type="match status" value="1"/>
</dbReference>
<dbReference type="RefSeq" id="WP_067757496.1">
    <property type="nucleotide sequence ID" value="NZ_LT907988.1"/>
</dbReference>
<dbReference type="STRING" id="1851544.ODI_01025"/>
<dbReference type="PROSITE" id="PS50983">
    <property type="entry name" value="FE_B12_PBP"/>
    <property type="match status" value="1"/>
</dbReference>
<dbReference type="InterPro" id="IPR002491">
    <property type="entry name" value="ABC_transptr_periplasmic_BD"/>
</dbReference>
<dbReference type="Pfam" id="PF01497">
    <property type="entry name" value="Peripla_BP_2"/>
    <property type="match status" value="1"/>
</dbReference>
<dbReference type="Gene3D" id="3.40.50.1980">
    <property type="entry name" value="Nitrogenase molybdenum iron protein domain"/>
    <property type="match status" value="2"/>
</dbReference>
<keyword evidence="4" id="KW-0408">Iron</keyword>
<reference evidence="8 10" key="1">
    <citation type="submission" date="2016-06" db="EMBL/GenBank/DDBJ databases">
        <authorList>
            <person name="Kjaerup R.B."/>
            <person name="Dalgaard T.S."/>
            <person name="Juul-Madsen H.R."/>
        </authorList>
    </citation>
    <scope>NUCLEOTIDE SEQUENCE [LARGE SCALE GENOMIC DNA]</scope>
    <source>
        <strain evidence="8">Orrdi1</strain>
    </source>
</reference>
<evidence type="ECO:0000256" key="3">
    <source>
        <dbReference type="ARBA" id="ARBA00022448"/>
    </source>
</evidence>
<keyword evidence="3" id="KW-0813">Transport</keyword>
<evidence type="ECO:0000256" key="4">
    <source>
        <dbReference type="ARBA" id="ARBA00022496"/>
    </source>
</evidence>
<evidence type="ECO:0000313" key="9">
    <source>
        <dbReference type="EMBL" id="SOE52509.1"/>
    </source>
</evidence>
<feature type="domain" description="Fe/B12 periplasmic-binding" evidence="7">
    <location>
        <begin position="60"/>
        <end position="323"/>
    </location>
</feature>
<dbReference type="GO" id="GO:1901678">
    <property type="term" value="P:iron coordination entity transport"/>
    <property type="evidence" value="ECO:0007669"/>
    <property type="project" value="UniProtKB-ARBA"/>
</dbReference>
<dbReference type="InterPro" id="IPR051313">
    <property type="entry name" value="Bact_iron-sidero_bind"/>
</dbReference>
<evidence type="ECO:0000256" key="5">
    <source>
        <dbReference type="ARBA" id="ARBA00022729"/>
    </source>
</evidence>
<dbReference type="SUPFAM" id="SSF53807">
    <property type="entry name" value="Helical backbone' metal receptor"/>
    <property type="match status" value="1"/>
</dbReference>
<dbReference type="AlphaFoldDB" id="A0A1C3K5U8"/>
<name>A0A1C3K5U8_9BURK</name>
<comment type="subcellular location">
    <subcellularLocation>
        <location evidence="1">Cell envelope</location>
    </subcellularLocation>
</comment>
<dbReference type="PANTHER" id="PTHR30532:SF24">
    <property type="entry name" value="FERRIC ENTEROBACTIN-BINDING PERIPLASMIC PROTEIN FEPB"/>
    <property type="match status" value="1"/>
</dbReference>
<dbReference type="OrthoDB" id="9793175at2"/>
<dbReference type="KEGG" id="odi:ODI_R4248"/>
<organism evidence="8 10">
    <name type="scientific">Orrella dioscoreae</name>
    <dbReference type="NCBI Taxonomy" id="1851544"/>
    <lineage>
        <taxon>Bacteria</taxon>
        <taxon>Pseudomonadati</taxon>
        <taxon>Pseudomonadota</taxon>
        <taxon>Betaproteobacteria</taxon>
        <taxon>Burkholderiales</taxon>
        <taxon>Alcaligenaceae</taxon>
        <taxon>Orrella</taxon>
    </lineage>
</organism>